<dbReference type="RefSeq" id="WP_021689506.1">
    <property type="nucleotide sequence ID" value="NZ_BASZ01000004.1"/>
</dbReference>
<dbReference type="OrthoDB" id="5723450at2"/>
<organism evidence="1 2">
    <name type="scientific">Caenibius tardaugens NBRC 16725</name>
    <dbReference type="NCBI Taxonomy" id="1219035"/>
    <lineage>
        <taxon>Bacteria</taxon>
        <taxon>Pseudomonadati</taxon>
        <taxon>Pseudomonadota</taxon>
        <taxon>Alphaproteobacteria</taxon>
        <taxon>Sphingomonadales</taxon>
        <taxon>Erythrobacteraceae</taxon>
        <taxon>Caenibius</taxon>
    </lineage>
</organism>
<evidence type="ECO:0000313" key="2">
    <source>
        <dbReference type="Proteomes" id="UP000016568"/>
    </source>
</evidence>
<proteinExistence type="predicted"/>
<dbReference type="eggNOG" id="COG5031">
    <property type="taxonomic scope" value="Bacteria"/>
</dbReference>
<accession>U2ZT92</accession>
<comment type="caution">
    <text evidence="1">The sequence shown here is derived from an EMBL/GenBank/DDBJ whole genome shotgun (WGS) entry which is preliminary data.</text>
</comment>
<keyword evidence="2" id="KW-1185">Reference proteome</keyword>
<sequence length="290" mass="33153">MQEDIPYFMRGLEQISTHSSRLVSSSKFLNHPVIREYVMQETLRKNGRDFPMTYALPNLFQALYEIRDEKRINEMLADQCKTKTELGDFFEEGFVSTYTREDLGQYGPDTAGGEYYHYLTANNFEIVLDPRIEMNPSWRPQSMLDYWDLRSGQTHDFDHLLGGAGFDFLGETTPLFMRIEGYFAYFDDPELAGELSTLLAIMALPTLTRTIIHYPSTWPAMSRHITNGMRVGRESDPWFLAKMEPILGMSKPDARAHIGMKGVEDVNTAAESDVWSEGAQSAQLIKEAAE</sequence>
<reference evidence="1 2" key="1">
    <citation type="submission" date="2013-09" db="EMBL/GenBank/DDBJ databases">
        <title>Whole genome shotgun sequence of Novosphingobium tardaugens NBRC 16725.</title>
        <authorList>
            <person name="Isaki S."/>
            <person name="Hosoyama A."/>
            <person name="Tsuchikane K."/>
            <person name="Katsumata H."/>
            <person name="Ando Y."/>
            <person name="Yamazaki S."/>
            <person name="Fujita N."/>
        </authorList>
    </citation>
    <scope>NUCLEOTIDE SEQUENCE [LARGE SCALE GENOMIC DNA]</scope>
    <source>
        <strain evidence="1 2">NBRC 16725</strain>
    </source>
</reference>
<dbReference type="KEGG" id="ntd:EGO55_10235"/>
<dbReference type="AlphaFoldDB" id="U2ZT92"/>
<gene>
    <name evidence="1" type="ORF">NT2_04_00100</name>
</gene>
<dbReference type="Proteomes" id="UP000016568">
    <property type="component" value="Unassembled WGS sequence"/>
</dbReference>
<dbReference type="EMBL" id="BASZ01000004">
    <property type="protein sequence ID" value="GAD48599.1"/>
    <property type="molecule type" value="Genomic_DNA"/>
</dbReference>
<evidence type="ECO:0000313" key="1">
    <source>
        <dbReference type="EMBL" id="GAD48599.1"/>
    </source>
</evidence>
<name>U2ZT92_9SPHN</name>
<protein>
    <submittedName>
        <fullName evidence="1">Uncharacterized protein</fullName>
    </submittedName>
</protein>